<sequence length="87" mass="9616">MNPQALAHRARRHGWDVQTIPQSSGPVIVLQRNGWDLEVAFEGCSPKAATVHEPGHNDGRRVRLRSINDFVQSSPEQIGHVTRATIG</sequence>
<protein>
    <submittedName>
        <fullName evidence="1">Uncharacterized protein</fullName>
    </submittedName>
</protein>
<dbReference type="AlphaFoldDB" id="A0A438LYQ1"/>
<dbReference type="RefSeq" id="WP_127931016.1">
    <property type="nucleotide sequence ID" value="NZ_SAUN01000001.1"/>
</dbReference>
<reference evidence="1 2" key="1">
    <citation type="submission" date="2019-01" db="EMBL/GenBank/DDBJ databases">
        <title>Sequencing the genomes of 1000 actinobacteria strains.</title>
        <authorList>
            <person name="Klenk H.-P."/>
        </authorList>
    </citation>
    <scope>NUCLEOTIDE SEQUENCE [LARGE SCALE GENOMIC DNA]</scope>
    <source>
        <strain evidence="1 2">DSM 43925</strain>
    </source>
</reference>
<dbReference type="EMBL" id="SAUN01000001">
    <property type="protein sequence ID" value="RVX38378.1"/>
    <property type="molecule type" value="Genomic_DNA"/>
</dbReference>
<gene>
    <name evidence="1" type="ORF">EDD27_0679</name>
</gene>
<accession>A0A438LYQ1</accession>
<keyword evidence="2" id="KW-1185">Reference proteome</keyword>
<dbReference type="Proteomes" id="UP000284824">
    <property type="component" value="Unassembled WGS sequence"/>
</dbReference>
<evidence type="ECO:0000313" key="2">
    <source>
        <dbReference type="Proteomes" id="UP000284824"/>
    </source>
</evidence>
<comment type="caution">
    <text evidence="1">The sequence shown here is derived from an EMBL/GenBank/DDBJ whole genome shotgun (WGS) entry which is preliminary data.</text>
</comment>
<organism evidence="1 2">
    <name type="scientific">Nonomuraea polychroma</name>
    <dbReference type="NCBI Taxonomy" id="46176"/>
    <lineage>
        <taxon>Bacteria</taxon>
        <taxon>Bacillati</taxon>
        <taxon>Actinomycetota</taxon>
        <taxon>Actinomycetes</taxon>
        <taxon>Streptosporangiales</taxon>
        <taxon>Streptosporangiaceae</taxon>
        <taxon>Nonomuraea</taxon>
    </lineage>
</organism>
<name>A0A438LYQ1_9ACTN</name>
<dbReference type="OrthoDB" id="3541393at2"/>
<evidence type="ECO:0000313" key="1">
    <source>
        <dbReference type="EMBL" id="RVX38378.1"/>
    </source>
</evidence>
<proteinExistence type="predicted"/>